<evidence type="ECO:0000256" key="1">
    <source>
        <dbReference type="SAM" id="MobiDB-lite"/>
    </source>
</evidence>
<keyword evidence="3" id="KW-1185">Reference proteome</keyword>
<protein>
    <submittedName>
        <fullName evidence="2">Uncharacterized protein</fullName>
    </submittedName>
</protein>
<dbReference type="Proteomes" id="UP000186922">
    <property type="component" value="Unassembled WGS sequence"/>
</dbReference>
<feature type="region of interest" description="Disordered" evidence="1">
    <location>
        <begin position="83"/>
        <end position="102"/>
    </location>
</feature>
<proteinExistence type="predicted"/>
<dbReference type="EMBL" id="BDGG01000001">
    <property type="protein sequence ID" value="GAU87148.1"/>
    <property type="molecule type" value="Genomic_DNA"/>
</dbReference>
<feature type="compositionally biased region" description="Polar residues" evidence="1">
    <location>
        <begin position="92"/>
        <end position="102"/>
    </location>
</feature>
<reference evidence="2 3" key="1">
    <citation type="journal article" date="2016" name="Nat. Commun.">
        <title>Extremotolerant tardigrade genome and improved radiotolerance of human cultured cells by tardigrade-unique protein.</title>
        <authorList>
            <person name="Hashimoto T."/>
            <person name="Horikawa D.D."/>
            <person name="Saito Y."/>
            <person name="Kuwahara H."/>
            <person name="Kozuka-Hata H."/>
            <person name="Shin-I T."/>
            <person name="Minakuchi Y."/>
            <person name="Ohishi K."/>
            <person name="Motoyama A."/>
            <person name="Aizu T."/>
            <person name="Enomoto A."/>
            <person name="Kondo K."/>
            <person name="Tanaka S."/>
            <person name="Hara Y."/>
            <person name="Koshikawa S."/>
            <person name="Sagara H."/>
            <person name="Miura T."/>
            <person name="Yokobori S."/>
            <person name="Miyagawa K."/>
            <person name="Suzuki Y."/>
            <person name="Kubo T."/>
            <person name="Oyama M."/>
            <person name="Kohara Y."/>
            <person name="Fujiyama A."/>
            <person name="Arakawa K."/>
            <person name="Katayama T."/>
            <person name="Toyoda A."/>
            <person name="Kunieda T."/>
        </authorList>
    </citation>
    <scope>NUCLEOTIDE SEQUENCE [LARGE SCALE GENOMIC DNA]</scope>
    <source>
        <strain evidence="2 3">YOKOZUNA-1</strain>
    </source>
</reference>
<feature type="compositionally biased region" description="Polar residues" evidence="1">
    <location>
        <begin position="24"/>
        <end position="35"/>
    </location>
</feature>
<name>A0A1D1ULW7_RAMVA</name>
<evidence type="ECO:0000313" key="2">
    <source>
        <dbReference type="EMBL" id="GAU87148.1"/>
    </source>
</evidence>
<dbReference type="AlphaFoldDB" id="A0A1D1ULW7"/>
<comment type="caution">
    <text evidence="2">The sequence shown here is derived from an EMBL/GenBank/DDBJ whole genome shotgun (WGS) entry which is preliminary data.</text>
</comment>
<organism evidence="2 3">
    <name type="scientific">Ramazzottius varieornatus</name>
    <name type="common">Water bear</name>
    <name type="synonym">Tardigrade</name>
    <dbReference type="NCBI Taxonomy" id="947166"/>
    <lineage>
        <taxon>Eukaryota</taxon>
        <taxon>Metazoa</taxon>
        <taxon>Ecdysozoa</taxon>
        <taxon>Tardigrada</taxon>
        <taxon>Eutardigrada</taxon>
        <taxon>Parachela</taxon>
        <taxon>Hypsibioidea</taxon>
        <taxon>Ramazzottiidae</taxon>
        <taxon>Ramazzottius</taxon>
    </lineage>
</organism>
<sequence length="102" mass="11364">MLETRWPTACRACPCAILLPNHRPSSSCPKRWSQNRLRDEPSKFSSNRKVRRCSAAPFQLSTAKATSLAPASWPWRMPAARHWSEPCPSPKTPSTGNGPSAY</sequence>
<feature type="region of interest" description="Disordered" evidence="1">
    <location>
        <begin position="24"/>
        <end position="48"/>
    </location>
</feature>
<accession>A0A1D1ULW7</accession>
<gene>
    <name evidence="2" type="primary">RvY_00041</name>
    <name evidence="2" type="synonym">RvY_00041.1</name>
    <name evidence="2" type="ORF">RvY_00041-1</name>
</gene>
<evidence type="ECO:0000313" key="3">
    <source>
        <dbReference type="Proteomes" id="UP000186922"/>
    </source>
</evidence>